<dbReference type="InterPro" id="IPR015424">
    <property type="entry name" value="PyrdxlP-dep_Trfase"/>
</dbReference>
<keyword evidence="12" id="KW-1185">Reference proteome</keyword>
<dbReference type="GO" id="GO:0018826">
    <property type="term" value="F:methionine gamma-lyase activity"/>
    <property type="evidence" value="ECO:0007669"/>
    <property type="project" value="UniProtKB-EC"/>
</dbReference>
<dbReference type="PANTHER" id="PTHR43797">
    <property type="entry name" value="HOMOCYSTEINE/CYSTEINE SYNTHASE"/>
    <property type="match status" value="1"/>
</dbReference>
<accession>A0A087D3X3</accession>
<dbReference type="SUPFAM" id="SSF53383">
    <property type="entry name" value="PLP-dependent transferases"/>
    <property type="match status" value="1"/>
</dbReference>
<dbReference type="GO" id="GO:0004124">
    <property type="term" value="F:cysteine synthase activity"/>
    <property type="evidence" value="ECO:0007669"/>
    <property type="project" value="TreeGrafter"/>
</dbReference>
<dbReference type="GO" id="GO:0006535">
    <property type="term" value="P:cysteine biosynthetic process from serine"/>
    <property type="evidence" value="ECO:0007669"/>
    <property type="project" value="TreeGrafter"/>
</dbReference>
<evidence type="ECO:0000256" key="9">
    <source>
        <dbReference type="PIRSR" id="PIRSR001434-2"/>
    </source>
</evidence>
<dbReference type="Gene3D" id="3.90.1150.10">
    <property type="entry name" value="Aspartate Aminotransferase, domain 1"/>
    <property type="match status" value="1"/>
</dbReference>
<dbReference type="PANTHER" id="PTHR43797:SF2">
    <property type="entry name" value="HOMOCYSTEINE_CYSTEINE SYNTHASE"/>
    <property type="match status" value="1"/>
</dbReference>
<comment type="caution">
    <text evidence="11">The sequence shown here is derived from an EMBL/GenBank/DDBJ whole genome shotgun (WGS) entry which is preliminary data.</text>
</comment>
<dbReference type="InterPro" id="IPR015422">
    <property type="entry name" value="PyrdxlP-dep_Trfase_small"/>
</dbReference>
<dbReference type="eggNOG" id="COG2873">
    <property type="taxonomic scope" value="Bacteria"/>
</dbReference>
<dbReference type="GO" id="GO:0003961">
    <property type="term" value="F:O-acetylhomoserine aminocarboxypropyltransferase activity"/>
    <property type="evidence" value="ECO:0007669"/>
    <property type="project" value="TreeGrafter"/>
</dbReference>
<evidence type="ECO:0000256" key="10">
    <source>
        <dbReference type="RuleBase" id="RU362118"/>
    </source>
</evidence>
<dbReference type="FunFam" id="3.40.640.10:FF:000046">
    <property type="entry name" value="Cystathionine gamma-lyase"/>
    <property type="match status" value="1"/>
</dbReference>
<evidence type="ECO:0000313" key="11">
    <source>
        <dbReference type="EMBL" id="KFI90223.1"/>
    </source>
</evidence>
<evidence type="ECO:0000256" key="1">
    <source>
        <dbReference type="ARBA" id="ARBA00001933"/>
    </source>
</evidence>
<feature type="modified residue" description="N6-(pyridoxal phosphate)lysine" evidence="9">
    <location>
        <position position="225"/>
    </location>
</feature>
<dbReference type="AlphaFoldDB" id="A0A087D3X3"/>
<comment type="similarity">
    <text evidence="2 10">Belongs to the trans-sulfuration enzymes family.</text>
</comment>
<evidence type="ECO:0000256" key="5">
    <source>
        <dbReference type="ARBA" id="ARBA00047175"/>
    </source>
</evidence>
<dbReference type="Proteomes" id="UP000029078">
    <property type="component" value="Unassembled WGS sequence"/>
</dbReference>
<keyword evidence="4 9" id="KW-0663">Pyridoxal phosphate</keyword>
<dbReference type="EC" id="4.4.1.2" evidence="5"/>
<protein>
    <recommendedName>
        <fullName evidence="5">homocysteine desulfhydrase</fullName>
        <ecNumber evidence="5">4.4.1.2</ecNumber>
    </recommendedName>
    <alternativeName>
        <fullName evidence="6">Homocysteine desulfhydrase</fullName>
    </alternativeName>
</protein>
<dbReference type="GO" id="GO:0019346">
    <property type="term" value="P:transsulfuration"/>
    <property type="evidence" value="ECO:0007669"/>
    <property type="project" value="InterPro"/>
</dbReference>
<dbReference type="STRING" id="78346.BRUM_1568"/>
<dbReference type="Gene3D" id="3.40.640.10">
    <property type="entry name" value="Type I PLP-dependent aspartate aminotransferase-like (Major domain)"/>
    <property type="match status" value="1"/>
</dbReference>
<reference evidence="11 12" key="1">
    <citation type="submission" date="2014-03" db="EMBL/GenBank/DDBJ databases">
        <title>Genomics of Bifidobacteria.</title>
        <authorList>
            <person name="Ventura M."/>
            <person name="Milani C."/>
            <person name="Lugli G.A."/>
        </authorList>
    </citation>
    <scope>NUCLEOTIDE SEQUENCE [LARGE SCALE GENOMIC DNA]</scope>
    <source>
        <strain evidence="11 12">LMG 21811</strain>
    </source>
</reference>
<comment type="cofactor">
    <cofactor evidence="1 10">
        <name>pyridoxal 5'-phosphate</name>
        <dbReference type="ChEBI" id="CHEBI:597326"/>
    </cofactor>
</comment>
<gene>
    <name evidence="11" type="ORF">BRUM_1568</name>
</gene>
<evidence type="ECO:0000256" key="6">
    <source>
        <dbReference type="ARBA" id="ARBA00047199"/>
    </source>
</evidence>
<evidence type="ECO:0000256" key="3">
    <source>
        <dbReference type="ARBA" id="ARBA00022679"/>
    </source>
</evidence>
<dbReference type="GO" id="GO:0071269">
    <property type="term" value="P:L-homocysteine biosynthetic process"/>
    <property type="evidence" value="ECO:0007669"/>
    <property type="project" value="TreeGrafter"/>
</dbReference>
<name>A0A087D3X3_BIFRU</name>
<proteinExistence type="inferred from homology"/>
<organism evidence="11 12">
    <name type="scientific">Bifidobacterium ruminantium</name>
    <dbReference type="NCBI Taxonomy" id="78346"/>
    <lineage>
        <taxon>Bacteria</taxon>
        <taxon>Bacillati</taxon>
        <taxon>Actinomycetota</taxon>
        <taxon>Actinomycetes</taxon>
        <taxon>Bifidobacteriales</taxon>
        <taxon>Bifidobacteriaceae</taxon>
        <taxon>Bifidobacterium</taxon>
    </lineage>
</organism>
<dbReference type="InterPro" id="IPR006235">
    <property type="entry name" value="OAc-hSer/O-AcSer_sulfhydrylase"/>
</dbReference>
<dbReference type="EMBL" id="JGZL01000004">
    <property type="protein sequence ID" value="KFI90223.1"/>
    <property type="molecule type" value="Genomic_DNA"/>
</dbReference>
<comment type="catalytic activity">
    <reaction evidence="8">
        <text>L-methionine + H2O = methanethiol + 2-oxobutanoate + NH4(+)</text>
        <dbReference type="Rhea" id="RHEA:23800"/>
        <dbReference type="ChEBI" id="CHEBI:15377"/>
        <dbReference type="ChEBI" id="CHEBI:16007"/>
        <dbReference type="ChEBI" id="CHEBI:16763"/>
        <dbReference type="ChEBI" id="CHEBI:28938"/>
        <dbReference type="ChEBI" id="CHEBI:57844"/>
        <dbReference type="EC" id="4.4.1.11"/>
    </reaction>
    <physiologicalReaction direction="left-to-right" evidence="8">
        <dbReference type="Rhea" id="RHEA:23801"/>
    </physiologicalReaction>
</comment>
<evidence type="ECO:0000256" key="4">
    <source>
        <dbReference type="ARBA" id="ARBA00022898"/>
    </source>
</evidence>
<dbReference type="GO" id="GO:0005737">
    <property type="term" value="C:cytoplasm"/>
    <property type="evidence" value="ECO:0007669"/>
    <property type="project" value="TreeGrafter"/>
</dbReference>
<comment type="catalytic activity">
    <reaction evidence="7">
        <text>L-homocysteine + H2O = 2-oxobutanoate + hydrogen sulfide + NH4(+) + H(+)</text>
        <dbReference type="Rhea" id="RHEA:14501"/>
        <dbReference type="ChEBI" id="CHEBI:15377"/>
        <dbReference type="ChEBI" id="CHEBI:15378"/>
        <dbReference type="ChEBI" id="CHEBI:16763"/>
        <dbReference type="ChEBI" id="CHEBI:28938"/>
        <dbReference type="ChEBI" id="CHEBI:29919"/>
        <dbReference type="ChEBI" id="CHEBI:58199"/>
        <dbReference type="EC" id="4.4.1.2"/>
    </reaction>
    <physiologicalReaction direction="left-to-right" evidence="7">
        <dbReference type="Rhea" id="RHEA:14502"/>
    </physiologicalReaction>
</comment>
<dbReference type="Pfam" id="PF01053">
    <property type="entry name" value="Cys_Met_Meta_PP"/>
    <property type="match status" value="1"/>
</dbReference>
<sequence>MSDNQQTFTQASGRTASDAGASFSSLALHSGYNPAEHHNSSSVPIYATAAYALRDEEHATQIASFELVDDIYTRISNPTTGILEKRLAALHGVEGAVATSSGLAALSDTILNIAAGGGRILTSYRLYGGTVAAFSNILPDYGIDIDIARNPDDPRSWEEAIRPDTKALLVESVSNPLNAVADLESLAKVAHRHGIVLIVDNTVATPYLLNPFDFGADIVAYSTTKAINGHGNAIGGIVLENGTFDYANNERYPQFSRKAWFFKTRDGRERSVLEIAPNTPFTTRLRAFLVTLLGSSPSPFNSYLTLIGLETLTARLDKELETAQAVARYLDGDPRVGRVYHPDANGYGYQDWARKYLKRSGSTIITFDLDTVEHKRATLDALKLFSLQANLGDSKSLAVDPFVVTHPELTLDELAAAGIHDGAIRLSIGLEEPADLIADLRQALDRVYGPVED</sequence>
<evidence type="ECO:0000256" key="8">
    <source>
        <dbReference type="ARBA" id="ARBA00052699"/>
    </source>
</evidence>
<dbReference type="PIRSF" id="PIRSF001434">
    <property type="entry name" value="CGS"/>
    <property type="match status" value="1"/>
</dbReference>
<evidence type="ECO:0000313" key="12">
    <source>
        <dbReference type="Proteomes" id="UP000029078"/>
    </source>
</evidence>
<dbReference type="RefSeq" id="WP_152571330.1">
    <property type="nucleotide sequence ID" value="NZ_JGZL01000004.1"/>
</dbReference>
<keyword evidence="3 11" id="KW-0808">Transferase</keyword>
<dbReference type="InterPro" id="IPR015421">
    <property type="entry name" value="PyrdxlP-dep_Trfase_major"/>
</dbReference>
<dbReference type="GO" id="GO:0047982">
    <property type="term" value="F:homocysteine desulfhydrase activity"/>
    <property type="evidence" value="ECO:0007669"/>
    <property type="project" value="UniProtKB-EC"/>
</dbReference>
<dbReference type="InterPro" id="IPR000277">
    <property type="entry name" value="Cys/Met-Metab_PyrdxlP-dep_enz"/>
</dbReference>
<evidence type="ECO:0000256" key="7">
    <source>
        <dbReference type="ARBA" id="ARBA00048780"/>
    </source>
</evidence>
<dbReference type="GO" id="GO:0030170">
    <property type="term" value="F:pyridoxal phosphate binding"/>
    <property type="evidence" value="ECO:0007669"/>
    <property type="project" value="InterPro"/>
</dbReference>
<evidence type="ECO:0000256" key="2">
    <source>
        <dbReference type="ARBA" id="ARBA00009077"/>
    </source>
</evidence>